<dbReference type="Proteomes" id="UP000005753">
    <property type="component" value="Chromosome"/>
</dbReference>
<evidence type="ECO:0000313" key="4">
    <source>
        <dbReference type="EMBL" id="EIM56517.1"/>
    </source>
</evidence>
<dbReference type="Pfam" id="PF03975">
    <property type="entry name" value="CheD"/>
    <property type="match status" value="1"/>
</dbReference>
<gene>
    <name evidence="3" type="primary">cheD</name>
    <name evidence="4" type="ORF">EubceDRAFT1_0678</name>
</gene>
<comment type="catalytic activity">
    <reaction evidence="3">
        <text>L-glutaminyl-[protein] + H2O = L-glutamyl-[protein] + NH4(+)</text>
        <dbReference type="Rhea" id="RHEA:16441"/>
        <dbReference type="Rhea" id="RHEA-COMP:10207"/>
        <dbReference type="Rhea" id="RHEA-COMP:10208"/>
        <dbReference type="ChEBI" id="CHEBI:15377"/>
        <dbReference type="ChEBI" id="CHEBI:28938"/>
        <dbReference type="ChEBI" id="CHEBI:29973"/>
        <dbReference type="ChEBI" id="CHEBI:30011"/>
        <dbReference type="EC" id="3.5.1.44"/>
    </reaction>
</comment>
<dbReference type="GO" id="GO:0006935">
    <property type="term" value="P:chemotaxis"/>
    <property type="evidence" value="ECO:0007669"/>
    <property type="project" value="UniProtKB-UniRule"/>
</dbReference>
<evidence type="ECO:0000256" key="1">
    <source>
        <dbReference type="ARBA" id="ARBA00022500"/>
    </source>
</evidence>
<keyword evidence="2 3" id="KW-0378">Hydrolase</keyword>
<dbReference type="STRING" id="633697.EubceDRAFT1_0678"/>
<organism evidence="4 5">
    <name type="scientific">Eubacterium cellulosolvens (strain ATCC 43171 / JCM 9499 / 6)</name>
    <name type="common">Cillobacterium cellulosolvens</name>
    <dbReference type="NCBI Taxonomy" id="633697"/>
    <lineage>
        <taxon>Bacteria</taxon>
        <taxon>Bacillati</taxon>
        <taxon>Bacillota</taxon>
        <taxon>Clostridia</taxon>
        <taxon>Eubacteriales</taxon>
        <taxon>Eubacteriaceae</taxon>
        <taxon>Eubacterium</taxon>
    </lineage>
</organism>
<dbReference type="AlphaFoldDB" id="I5ARU4"/>
<dbReference type="PANTHER" id="PTHR35147">
    <property type="entry name" value="CHEMORECEPTOR GLUTAMINE DEAMIDASE CHED-RELATED"/>
    <property type="match status" value="1"/>
</dbReference>
<comment type="similarity">
    <text evidence="3">Belongs to the CheD family.</text>
</comment>
<keyword evidence="5" id="KW-1185">Reference proteome</keyword>
<name>I5ARU4_EUBC6</name>
<dbReference type="EC" id="3.5.1.44" evidence="3"/>
<sequence>MKKMEMVRIADMKIAEGDTELVTYALGSCVGITFYDPALKLGALLHILLPERIGDTDSNVMKYADSGIHATMRQLEMLGFSKSRAIVKIAGGAKMFNYSESGSLPKIGDRNVESVKKTLAREGLHIAAEDVGGTTARTMMLDVSNGSVRIRSAGQQAVHL</sequence>
<dbReference type="CDD" id="cd16352">
    <property type="entry name" value="CheD"/>
    <property type="match status" value="1"/>
</dbReference>
<reference evidence="4 5" key="2">
    <citation type="submission" date="2012-02" db="EMBL/GenBank/DDBJ databases">
        <title>Improved High-Quality Draft sequence of Eubacterium cellulosolvens 6.</title>
        <authorList>
            <consortium name="US DOE Joint Genome Institute"/>
            <person name="Lucas S."/>
            <person name="Han J."/>
            <person name="Lapidus A."/>
            <person name="Cheng J.-F."/>
            <person name="Goodwin L."/>
            <person name="Pitluck S."/>
            <person name="Peters L."/>
            <person name="Mikhailova N."/>
            <person name="Gu W."/>
            <person name="Detter J.C."/>
            <person name="Han C."/>
            <person name="Tapia R."/>
            <person name="Land M."/>
            <person name="Hauser L."/>
            <person name="Kyrpides N."/>
            <person name="Ivanova N."/>
            <person name="Pagani I."/>
            <person name="Johnson E."/>
            <person name="Mukhopadhyay B."/>
            <person name="Anderson I."/>
            <person name="Woyke T."/>
        </authorList>
    </citation>
    <scope>NUCLEOTIDE SEQUENCE [LARGE SCALE GENOMIC DNA]</scope>
    <source>
        <strain evidence="4 5">6</strain>
    </source>
</reference>
<dbReference type="InterPro" id="IPR038592">
    <property type="entry name" value="CheD-like_sf"/>
</dbReference>
<dbReference type="HAMAP" id="MF_01440">
    <property type="entry name" value="CheD"/>
    <property type="match status" value="1"/>
</dbReference>
<dbReference type="eggNOG" id="COG1871">
    <property type="taxonomic scope" value="Bacteria"/>
</dbReference>
<dbReference type="EMBL" id="CM001487">
    <property type="protein sequence ID" value="EIM56517.1"/>
    <property type="molecule type" value="Genomic_DNA"/>
</dbReference>
<dbReference type="HOGENOM" id="CLU_087854_2_0_9"/>
<proteinExistence type="inferred from homology"/>
<dbReference type="GO" id="GO:0050568">
    <property type="term" value="F:protein-glutamine glutaminase activity"/>
    <property type="evidence" value="ECO:0007669"/>
    <property type="project" value="UniProtKB-UniRule"/>
</dbReference>
<comment type="function">
    <text evidence="3">Probably deamidates glutamine residues to glutamate on methyl-accepting chemotaxis receptors (MCPs), playing an important role in chemotaxis.</text>
</comment>
<dbReference type="OrthoDB" id="9807202at2"/>
<dbReference type="Gene3D" id="3.30.1330.200">
    <property type="match status" value="1"/>
</dbReference>
<dbReference type="SUPFAM" id="SSF64438">
    <property type="entry name" value="CNF1/YfiH-like putative cysteine hydrolases"/>
    <property type="match status" value="1"/>
</dbReference>
<dbReference type="InterPro" id="IPR011324">
    <property type="entry name" value="Cytotoxic_necrot_fac-like_cat"/>
</dbReference>
<dbReference type="PANTHER" id="PTHR35147:SF1">
    <property type="entry name" value="CHEMORECEPTOR GLUTAMINE DEAMIDASE CHED-RELATED"/>
    <property type="match status" value="1"/>
</dbReference>
<protein>
    <recommendedName>
        <fullName evidence="3">Probable chemoreceptor glutamine deamidase CheD</fullName>
        <ecNumber evidence="3">3.5.1.44</ecNumber>
    </recommendedName>
</protein>
<evidence type="ECO:0000256" key="3">
    <source>
        <dbReference type="HAMAP-Rule" id="MF_01440"/>
    </source>
</evidence>
<keyword evidence="1 3" id="KW-0145">Chemotaxis</keyword>
<dbReference type="InterPro" id="IPR005659">
    <property type="entry name" value="Chemorcpt_Glu_NH3ase_CheD"/>
</dbReference>
<accession>I5ARU4</accession>
<reference evidence="4 5" key="1">
    <citation type="submission" date="2010-08" db="EMBL/GenBank/DDBJ databases">
        <authorList>
            <consortium name="US DOE Joint Genome Institute (JGI-PGF)"/>
            <person name="Lucas S."/>
            <person name="Copeland A."/>
            <person name="Lapidus A."/>
            <person name="Cheng J.-F."/>
            <person name="Bruce D."/>
            <person name="Goodwin L."/>
            <person name="Pitluck S."/>
            <person name="Land M.L."/>
            <person name="Hauser L."/>
            <person name="Chang Y.-J."/>
            <person name="Anderson I.J."/>
            <person name="Johnson E."/>
            <person name="Mulhopadhyay B."/>
            <person name="Kyrpides N."/>
            <person name="Woyke T.J."/>
        </authorList>
    </citation>
    <scope>NUCLEOTIDE SEQUENCE [LARGE SCALE GENOMIC DNA]</scope>
    <source>
        <strain evidence="4 5">6</strain>
    </source>
</reference>
<evidence type="ECO:0000256" key="2">
    <source>
        <dbReference type="ARBA" id="ARBA00022801"/>
    </source>
</evidence>
<evidence type="ECO:0000313" key="5">
    <source>
        <dbReference type="Proteomes" id="UP000005753"/>
    </source>
</evidence>